<sequence length="594" mass="65412">MNQTQTSSNLLKRLFPFSSWFTGYKPAIFRGDLMAGMTVAVVLIPQAMAYAMLAGLPAVYGLYAAAVTPWIAALWGSLAQLATGPIAIMSLLVLTTLSPLAETGSQAFIELAFVLSFLVGIIYLVIGSFRFGFVMAFISHAAVKGFTSAAALIIISTQLPHLLGVEIPRQEYFYRVFWDTLMAVPDLHAFTHALGLGSLAIIIIVRKIDHRLPSGLIAMVAASLVAWFFGLDEKGVVLVQSSPAGLPGLHLPELDLSTINTLLGPAVILAMVSFAETYSVSKAVSNQTRQKVDVDQEFIGQGLANLAGSFFQCYPVSGSFSRTAVNFSSGAKTGVSSIFSSLAVVLTLLFLTPLLALIPKAALAALVINAVWTLFHPKEVFRIWKMNKNDGMVAVTVFSLSLLTKPDYALMIGVVMSMIFFLWKTMHPRIVRETKDPNVNMFVNAEWMHQPSCPQILQLRVENPIYFANAEYVSEHILEICKTSPESTKFLLLDFQAVSFIDITGIDELKYLKEELQEKGLKIAISDLHQPVLEAFLRAGFTREIEDDFLQKNKHQAISFLIAKIDHDYCRESCPFSLFHECPELKKKPPQTTA</sequence>
<dbReference type="CDD" id="cd07042">
    <property type="entry name" value="STAS_SulP_like_sulfate_transporter"/>
    <property type="match status" value="1"/>
</dbReference>
<organism evidence="7 8">
    <name type="scientific">Dethiosulfatarculus sandiegensis</name>
    <dbReference type="NCBI Taxonomy" id="1429043"/>
    <lineage>
        <taxon>Bacteria</taxon>
        <taxon>Pseudomonadati</taxon>
        <taxon>Thermodesulfobacteriota</taxon>
        <taxon>Desulfarculia</taxon>
        <taxon>Desulfarculales</taxon>
        <taxon>Desulfarculaceae</taxon>
        <taxon>Dethiosulfatarculus</taxon>
    </lineage>
</organism>
<feature type="transmembrane region" description="Helical" evidence="5">
    <location>
        <begin position="342"/>
        <end position="375"/>
    </location>
</feature>
<dbReference type="InterPro" id="IPR036513">
    <property type="entry name" value="STAS_dom_sf"/>
</dbReference>
<dbReference type="STRING" id="1429043.X474_07295"/>
<dbReference type="InterPro" id="IPR011547">
    <property type="entry name" value="SLC26A/SulP_dom"/>
</dbReference>
<reference evidence="7 8" key="1">
    <citation type="submission" date="2013-11" db="EMBL/GenBank/DDBJ databases">
        <title>Metagenomic analysis of a methanogenic consortium involved in long chain n-alkane degradation.</title>
        <authorList>
            <person name="Davidova I.A."/>
            <person name="Callaghan A.V."/>
            <person name="Wawrik B."/>
            <person name="Pruitt S."/>
            <person name="Marks C."/>
            <person name="Duncan K.E."/>
            <person name="Suflita J.M."/>
        </authorList>
    </citation>
    <scope>NUCLEOTIDE SEQUENCE [LARGE SCALE GENOMIC DNA]</scope>
    <source>
        <strain evidence="7 8">SPR</strain>
    </source>
</reference>
<dbReference type="SUPFAM" id="SSF52091">
    <property type="entry name" value="SpoIIaa-like"/>
    <property type="match status" value="1"/>
</dbReference>
<keyword evidence="3 5" id="KW-1133">Transmembrane helix</keyword>
<evidence type="ECO:0000256" key="1">
    <source>
        <dbReference type="ARBA" id="ARBA00004141"/>
    </source>
</evidence>
<evidence type="ECO:0000256" key="3">
    <source>
        <dbReference type="ARBA" id="ARBA00022989"/>
    </source>
</evidence>
<dbReference type="AlphaFoldDB" id="A0A0D2GIN8"/>
<feature type="transmembrane region" description="Helical" evidence="5">
    <location>
        <begin position="133"/>
        <end position="155"/>
    </location>
</feature>
<protein>
    <submittedName>
        <fullName evidence="7">DNA repair protein HhH-GPD</fullName>
    </submittedName>
</protein>
<dbReference type="InterPro" id="IPR001902">
    <property type="entry name" value="SLC26A/SulP_fam"/>
</dbReference>
<feature type="transmembrane region" description="Helical" evidence="5">
    <location>
        <begin position="212"/>
        <end position="230"/>
    </location>
</feature>
<dbReference type="Proteomes" id="UP000032233">
    <property type="component" value="Unassembled WGS sequence"/>
</dbReference>
<dbReference type="GO" id="GO:0055085">
    <property type="term" value="P:transmembrane transport"/>
    <property type="evidence" value="ECO:0007669"/>
    <property type="project" value="InterPro"/>
</dbReference>
<accession>A0A0D2GIN8</accession>
<feature type="transmembrane region" description="Helical" evidence="5">
    <location>
        <begin position="33"/>
        <end position="52"/>
    </location>
</feature>
<dbReference type="PANTHER" id="PTHR11814">
    <property type="entry name" value="SULFATE TRANSPORTER"/>
    <property type="match status" value="1"/>
</dbReference>
<dbReference type="InParanoid" id="A0A0D2GIN8"/>
<keyword evidence="2 5" id="KW-0812">Transmembrane</keyword>
<proteinExistence type="predicted"/>
<dbReference type="Pfam" id="PF01740">
    <property type="entry name" value="STAS"/>
    <property type="match status" value="1"/>
</dbReference>
<evidence type="ECO:0000313" key="7">
    <source>
        <dbReference type="EMBL" id="KIX14682.1"/>
    </source>
</evidence>
<feature type="transmembrane region" description="Helical" evidence="5">
    <location>
        <begin position="187"/>
        <end position="205"/>
    </location>
</feature>
<evidence type="ECO:0000259" key="6">
    <source>
        <dbReference type="PROSITE" id="PS50801"/>
    </source>
</evidence>
<dbReference type="Pfam" id="PF00916">
    <property type="entry name" value="Sulfate_transp"/>
    <property type="match status" value="1"/>
</dbReference>
<evidence type="ECO:0000256" key="5">
    <source>
        <dbReference type="SAM" id="Phobius"/>
    </source>
</evidence>
<keyword evidence="8" id="KW-1185">Reference proteome</keyword>
<dbReference type="RefSeq" id="WP_052514943.1">
    <property type="nucleotide sequence ID" value="NZ_AZAC01000009.1"/>
</dbReference>
<dbReference type="InterPro" id="IPR002645">
    <property type="entry name" value="STAS_dom"/>
</dbReference>
<name>A0A0D2GIN8_9BACT</name>
<dbReference type="PATRIC" id="fig|1429043.3.peg.1556"/>
<feature type="transmembrane region" description="Helical" evidence="5">
    <location>
        <begin position="262"/>
        <end position="281"/>
    </location>
</feature>
<evidence type="ECO:0000313" key="8">
    <source>
        <dbReference type="Proteomes" id="UP000032233"/>
    </source>
</evidence>
<dbReference type="EMBL" id="AZAC01000009">
    <property type="protein sequence ID" value="KIX14682.1"/>
    <property type="molecule type" value="Genomic_DNA"/>
</dbReference>
<evidence type="ECO:0000256" key="2">
    <source>
        <dbReference type="ARBA" id="ARBA00022692"/>
    </source>
</evidence>
<keyword evidence="4 5" id="KW-0472">Membrane</keyword>
<feature type="transmembrane region" description="Helical" evidence="5">
    <location>
        <begin position="408"/>
        <end position="426"/>
    </location>
</feature>
<dbReference type="OrthoDB" id="9769739at2"/>
<dbReference type="FunCoup" id="A0A0D2GIN8">
    <property type="interactions" value="213"/>
</dbReference>
<feature type="domain" description="STAS" evidence="6">
    <location>
        <begin position="454"/>
        <end position="561"/>
    </location>
</feature>
<gene>
    <name evidence="7" type="ORF">X474_07295</name>
</gene>
<dbReference type="GO" id="GO:0016020">
    <property type="term" value="C:membrane"/>
    <property type="evidence" value="ECO:0007669"/>
    <property type="project" value="UniProtKB-SubCell"/>
</dbReference>
<dbReference type="NCBIfam" id="TIGR00815">
    <property type="entry name" value="sulP"/>
    <property type="match status" value="1"/>
</dbReference>
<comment type="subcellular location">
    <subcellularLocation>
        <location evidence="1">Membrane</location>
        <topology evidence="1">Multi-pass membrane protein</topology>
    </subcellularLocation>
</comment>
<feature type="transmembrane region" description="Helical" evidence="5">
    <location>
        <begin position="107"/>
        <end position="126"/>
    </location>
</feature>
<evidence type="ECO:0000256" key="4">
    <source>
        <dbReference type="ARBA" id="ARBA00023136"/>
    </source>
</evidence>
<dbReference type="Gene3D" id="3.30.750.24">
    <property type="entry name" value="STAS domain"/>
    <property type="match status" value="1"/>
</dbReference>
<comment type="caution">
    <text evidence="7">The sequence shown here is derived from an EMBL/GenBank/DDBJ whole genome shotgun (WGS) entry which is preliminary data.</text>
</comment>
<dbReference type="PROSITE" id="PS50801">
    <property type="entry name" value="STAS"/>
    <property type="match status" value="1"/>
</dbReference>